<sequence length="265" mass="29915">MEILKVLAINVAVVTVAFLSLWAICLKLKDVTVVDSYWAFGMGILAVSTFLQFPEHTPRRWLLMGLCVAWALRLGGYLFWRWRDHGPDRRYVRMMEKAKEQRGWGFAKATLLLVFVTQAPLQFAIALPVQLGQISAEPATLGLLGYAGAALAIFGILYESIADYQLTAFRKNPDNAGKVLSSGLWAWSRHPNYFGEACVWWGIYLVAAETTIGMASIFGPLLLTWILIKWSGTPTLEYRMRKTKPGYVEYIERTSEFFPLPPKKA</sequence>
<evidence type="ECO:0000256" key="1">
    <source>
        <dbReference type="SAM" id="Phobius"/>
    </source>
</evidence>
<reference evidence="2 3" key="1">
    <citation type="submission" date="2024-05" db="EMBL/GenBank/DDBJ databases">
        <title>Three bacterial strains, DH-69, EH-24, and ECK-19 isolated from coastal sediments.</title>
        <authorList>
            <person name="Ye Y.-Q."/>
            <person name="Du Z.-J."/>
        </authorList>
    </citation>
    <scope>NUCLEOTIDE SEQUENCE [LARGE SCALE GENOMIC DNA]</scope>
    <source>
        <strain evidence="2 3">ECK-19</strain>
    </source>
</reference>
<protein>
    <submittedName>
        <fullName evidence="2">DUF1295 domain-containing protein</fullName>
    </submittedName>
</protein>
<dbReference type="Proteomes" id="UP001560685">
    <property type="component" value="Unassembled WGS sequence"/>
</dbReference>
<feature type="transmembrane region" description="Helical" evidence="1">
    <location>
        <begin position="139"/>
        <end position="161"/>
    </location>
</feature>
<comment type="caution">
    <text evidence="2">The sequence shown here is derived from an EMBL/GenBank/DDBJ whole genome shotgun (WGS) entry which is preliminary data.</text>
</comment>
<keyword evidence="3" id="KW-1185">Reference proteome</keyword>
<gene>
    <name evidence="2" type="ORF">ABFZ84_07405</name>
</gene>
<dbReference type="PANTHER" id="PTHR32251:SF17">
    <property type="entry name" value="STEROID 5-ALPHA REDUCTASE C-TERMINAL DOMAIN-CONTAINING PROTEIN"/>
    <property type="match status" value="1"/>
</dbReference>
<keyword evidence="1" id="KW-1133">Transmembrane helix</keyword>
<proteinExistence type="predicted"/>
<dbReference type="RefSeq" id="WP_369313331.1">
    <property type="nucleotide sequence ID" value="NZ_JBEHZE010000001.1"/>
</dbReference>
<feature type="transmembrane region" description="Helical" evidence="1">
    <location>
        <begin position="103"/>
        <end position="127"/>
    </location>
</feature>
<feature type="transmembrane region" description="Helical" evidence="1">
    <location>
        <begin position="60"/>
        <end position="82"/>
    </location>
</feature>
<feature type="transmembrane region" description="Helical" evidence="1">
    <location>
        <begin position="6"/>
        <end position="25"/>
    </location>
</feature>
<dbReference type="PROSITE" id="PS50244">
    <property type="entry name" value="S5A_REDUCTASE"/>
    <property type="match status" value="1"/>
</dbReference>
<dbReference type="Gene3D" id="1.20.120.1630">
    <property type="match status" value="1"/>
</dbReference>
<evidence type="ECO:0000313" key="2">
    <source>
        <dbReference type="EMBL" id="MEX6633374.1"/>
    </source>
</evidence>
<accession>A0ABV3Z5S1</accession>
<dbReference type="InterPro" id="IPR010721">
    <property type="entry name" value="UstE-like"/>
</dbReference>
<dbReference type="EMBL" id="JBEHZE010000001">
    <property type="protein sequence ID" value="MEX6633374.1"/>
    <property type="molecule type" value="Genomic_DNA"/>
</dbReference>
<feature type="transmembrane region" description="Helical" evidence="1">
    <location>
        <begin position="198"/>
        <end position="228"/>
    </location>
</feature>
<dbReference type="Pfam" id="PF06966">
    <property type="entry name" value="DUF1295"/>
    <property type="match status" value="1"/>
</dbReference>
<evidence type="ECO:0000313" key="3">
    <source>
        <dbReference type="Proteomes" id="UP001560685"/>
    </source>
</evidence>
<keyword evidence="1" id="KW-0812">Transmembrane</keyword>
<keyword evidence="1" id="KW-0472">Membrane</keyword>
<organism evidence="2 3">
    <name type="scientific">Hyphococcus lacteus</name>
    <dbReference type="NCBI Taxonomy" id="3143536"/>
    <lineage>
        <taxon>Bacteria</taxon>
        <taxon>Pseudomonadati</taxon>
        <taxon>Pseudomonadota</taxon>
        <taxon>Alphaproteobacteria</taxon>
        <taxon>Parvularculales</taxon>
        <taxon>Parvularculaceae</taxon>
        <taxon>Hyphococcus</taxon>
    </lineage>
</organism>
<dbReference type="PANTHER" id="PTHR32251">
    <property type="entry name" value="3-OXO-5-ALPHA-STEROID 4-DEHYDROGENASE"/>
    <property type="match status" value="1"/>
</dbReference>
<name>A0ABV3Z5S1_9PROT</name>